<evidence type="ECO:0000313" key="3">
    <source>
        <dbReference type="EMBL" id="CAF1595155.1"/>
    </source>
</evidence>
<dbReference type="Pfam" id="PF14529">
    <property type="entry name" value="Exo_endo_phos_2"/>
    <property type="match status" value="1"/>
</dbReference>
<dbReference type="Proteomes" id="UP000663829">
    <property type="component" value="Unassembled WGS sequence"/>
</dbReference>
<dbReference type="InterPro" id="IPR036691">
    <property type="entry name" value="Endo/exonu/phosph_ase_sf"/>
</dbReference>
<dbReference type="OrthoDB" id="10061491at2759"/>
<evidence type="ECO:0000259" key="1">
    <source>
        <dbReference type="Pfam" id="PF14529"/>
    </source>
</evidence>
<dbReference type="SUPFAM" id="SSF56219">
    <property type="entry name" value="DNase I-like"/>
    <property type="match status" value="1"/>
</dbReference>
<dbReference type="Proteomes" id="UP000681722">
    <property type="component" value="Unassembled WGS sequence"/>
</dbReference>
<dbReference type="InterPro" id="IPR005135">
    <property type="entry name" value="Endo/exonuclease/phosphatase"/>
</dbReference>
<sequence>MRLIAITSERGMNTPCSIVVFNGKHHDEKMAKVFSKHYSNYNISWEKRTNKWGGVLVAVHRSIPVQKVEVFQHIKNVIVLDIGTAEDKFQLATWYSSPKENLPVKLFDNILKRNSNTILMGDFNAEHSSWSNSIDNHKAHVLYNWLTTKTLEIVNKFVPTSTRSNATIDLILAPSHMIATTSFSVLPSIGSDHFPIIWTPTIKLHKRDQRYPIMEINGMNGN</sequence>
<protein>
    <recommendedName>
        <fullName evidence="1">Endonuclease/exonuclease/phosphatase domain-containing protein</fullName>
    </recommendedName>
</protein>
<reference evidence="2" key="1">
    <citation type="submission" date="2021-02" db="EMBL/GenBank/DDBJ databases">
        <authorList>
            <person name="Nowell W R."/>
        </authorList>
    </citation>
    <scope>NUCLEOTIDE SEQUENCE</scope>
</reference>
<dbReference type="PANTHER" id="PTHR33395:SF21">
    <property type="entry name" value="PERICARDIN"/>
    <property type="match status" value="1"/>
</dbReference>
<dbReference type="GO" id="GO:0061343">
    <property type="term" value="P:cell adhesion involved in heart morphogenesis"/>
    <property type="evidence" value="ECO:0007669"/>
    <property type="project" value="TreeGrafter"/>
</dbReference>
<dbReference type="EMBL" id="CAJNOQ010002400">
    <property type="protein sequence ID" value="CAF0956272.1"/>
    <property type="molecule type" value="Genomic_DNA"/>
</dbReference>
<dbReference type="GO" id="GO:0031012">
    <property type="term" value="C:extracellular matrix"/>
    <property type="evidence" value="ECO:0007669"/>
    <property type="project" value="TreeGrafter"/>
</dbReference>
<dbReference type="Proteomes" id="UP000677228">
    <property type="component" value="Unassembled WGS sequence"/>
</dbReference>
<evidence type="ECO:0000313" key="2">
    <source>
        <dbReference type="EMBL" id="CAF0956272.1"/>
    </source>
</evidence>
<comment type="caution">
    <text evidence="2">The sequence shown here is derived from an EMBL/GenBank/DDBJ whole genome shotgun (WGS) entry which is preliminary data.</text>
</comment>
<name>A0A814DN01_9BILA</name>
<dbReference type="EMBL" id="CAJNOK010049238">
    <property type="protein sequence ID" value="CAF1595155.1"/>
    <property type="molecule type" value="Genomic_DNA"/>
</dbReference>
<keyword evidence="6" id="KW-1185">Reference proteome</keyword>
<organism evidence="2 6">
    <name type="scientific">Didymodactylos carnosus</name>
    <dbReference type="NCBI Taxonomy" id="1234261"/>
    <lineage>
        <taxon>Eukaryota</taxon>
        <taxon>Metazoa</taxon>
        <taxon>Spiralia</taxon>
        <taxon>Gnathifera</taxon>
        <taxon>Rotifera</taxon>
        <taxon>Eurotatoria</taxon>
        <taxon>Bdelloidea</taxon>
        <taxon>Philodinida</taxon>
        <taxon>Philodinidae</taxon>
        <taxon>Didymodactylos</taxon>
    </lineage>
</organism>
<dbReference type="PANTHER" id="PTHR33395">
    <property type="entry name" value="TRANSCRIPTASE, PUTATIVE-RELATED-RELATED"/>
    <property type="match status" value="1"/>
</dbReference>
<dbReference type="AlphaFoldDB" id="A0A814DN01"/>
<dbReference type="Gene3D" id="3.60.10.10">
    <property type="entry name" value="Endonuclease/exonuclease/phosphatase"/>
    <property type="match status" value="1"/>
</dbReference>
<proteinExistence type="predicted"/>
<dbReference type="EMBL" id="CAJOBA010072795">
    <property type="protein sequence ID" value="CAF4400913.1"/>
    <property type="molecule type" value="Genomic_DNA"/>
</dbReference>
<feature type="domain" description="Endonuclease/exonuclease/phosphatase" evidence="1">
    <location>
        <begin position="92"/>
        <end position="197"/>
    </location>
</feature>
<gene>
    <name evidence="2" type="ORF">GPM918_LOCUS11513</name>
    <name evidence="3" type="ORF">OVA965_LOCUS41771</name>
    <name evidence="4" type="ORF">SRO942_LOCUS11514</name>
    <name evidence="5" type="ORF">TMI583_LOCUS43499</name>
</gene>
<evidence type="ECO:0000313" key="6">
    <source>
        <dbReference type="Proteomes" id="UP000663829"/>
    </source>
</evidence>
<evidence type="ECO:0000313" key="5">
    <source>
        <dbReference type="EMBL" id="CAF4400913.1"/>
    </source>
</evidence>
<dbReference type="GO" id="GO:0003824">
    <property type="term" value="F:catalytic activity"/>
    <property type="evidence" value="ECO:0007669"/>
    <property type="project" value="InterPro"/>
</dbReference>
<accession>A0A814DN01</accession>
<dbReference type="GO" id="GO:0007508">
    <property type="term" value="P:larval heart development"/>
    <property type="evidence" value="ECO:0007669"/>
    <property type="project" value="TreeGrafter"/>
</dbReference>
<evidence type="ECO:0000313" key="4">
    <source>
        <dbReference type="EMBL" id="CAF3731259.1"/>
    </source>
</evidence>
<dbReference type="EMBL" id="CAJOBC010002400">
    <property type="protein sequence ID" value="CAF3731259.1"/>
    <property type="molecule type" value="Genomic_DNA"/>
</dbReference>
<dbReference type="Proteomes" id="UP000682733">
    <property type="component" value="Unassembled WGS sequence"/>
</dbReference>